<gene>
    <name evidence="9" type="primary">ABSGL_06584.1 scaffold 8461</name>
</gene>
<dbReference type="GO" id="GO:0005739">
    <property type="term" value="C:mitochondrion"/>
    <property type="evidence" value="ECO:0007669"/>
    <property type="project" value="UniProtKB-SubCell"/>
</dbReference>
<evidence type="ECO:0000256" key="4">
    <source>
        <dbReference type="ARBA" id="ARBA00022989"/>
    </source>
</evidence>
<dbReference type="AlphaFoldDB" id="A0A168NMW8"/>
<evidence type="ECO:0008006" key="11">
    <source>
        <dbReference type="Google" id="ProtNLM"/>
    </source>
</evidence>
<keyword evidence="3" id="KW-0812">Transmembrane</keyword>
<dbReference type="Pfam" id="PF07798">
    <property type="entry name" value="CCDC90-like"/>
    <property type="match status" value="1"/>
</dbReference>
<reference evidence="9" key="1">
    <citation type="submission" date="2016-04" db="EMBL/GenBank/DDBJ databases">
        <authorList>
            <person name="Evans L.H."/>
            <person name="Alamgir A."/>
            <person name="Owens N."/>
            <person name="Weber N.D."/>
            <person name="Virtaneva K."/>
            <person name="Barbian K."/>
            <person name="Babar A."/>
            <person name="Rosenke K."/>
        </authorList>
    </citation>
    <scope>NUCLEOTIDE SEQUENCE [LARGE SCALE GENOMIC DNA]</scope>
    <source>
        <strain evidence="9">CBS 101.48</strain>
    </source>
</reference>
<evidence type="ECO:0000256" key="3">
    <source>
        <dbReference type="ARBA" id="ARBA00022692"/>
    </source>
</evidence>
<dbReference type="Gene3D" id="1.20.5.340">
    <property type="match status" value="1"/>
</dbReference>
<feature type="region of interest" description="Disordered" evidence="8">
    <location>
        <begin position="1"/>
        <end position="84"/>
    </location>
</feature>
<protein>
    <recommendedName>
        <fullName evidence="11">DUF1640 domain-containing protein</fullName>
    </recommendedName>
</protein>
<dbReference type="EMBL" id="LT553433">
    <property type="protein sequence ID" value="SAM00858.1"/>
    <property type="molecule type" value="Genomic_DNA"/>
</dbReference>
<dbReference type="InterPro" id="IPR024461">
    <property type="entry name" value="CCDC90-like"/>
</dbReference>
<organism evidence="9">
    <name type="scientific">Absidia glauca</name>
    <name type="common">Pin mould</name>
    <dbReference type="NCBI Taxonomy" id="4829"/>
    <lineage>
        <taxon>Eukaryota</taxon>
        <taxon>Fungi</taxon>
        <taxon>Fungi incertae sedis</taxon>
        <taxon>Mucoromycota</taxon>
        <taxon>Mucoromycotina</taxon>
        <taxon>Mucoromycetes</taxon>
        <taxon>Mucorales</taxon>
        <taxon>Cunninghamellaceae</taxon>
        <taxon>Absidia</taxon>
    </lineage>
</organism>
<evidence type="ECO:0000256" key="2">
    <source>
        <dbReference type="ARBA" id="ARBA00004370"/>
    </source>
</evidence>
<dbReference type="OrthoDB" id="1552at2759"/>
<dbReference type="GO" id="GO:0016020">
    <property type="term" value="C:membrane"/>
    <property type="evidence" value="ECO:0007669"/>
    <property type="project" value="UniProtKB-SubCell"/>
</dbReference>
<keyword evidence="6" id="KW-0496">Mitochondrion</keyword>
<dbReference type="OMA" id="ADMEVIY"/>
<dbReference type="InParanoid" id="A0A168NMW8"/>
<evidence type="ECO:0000256" key="6">
    <source>
        <dbReference type="ARBA" id="ARBA00023128"/>
    </source>
</evidence>
<evidence type="ECO:0000256" key="1">
    <source>
        <dbReference type="ARBA" id="ARBA00004173"/>
    </source>
</evidence>
<dbReference type="PANTHER" id="PTHR14360">
    <property type="entry name" value="PROTEIN FMP32, MITOCHONDRIAL"/>
    <property type="match status" value="1"/>
</dbReference>
<feature type="compositionally biased region" description="Basic and acidic residues" evidence="8">
    <location>
        <begin position="53"/>
        <end position="62"/>
    </location>
</feature>
<keyword evidence="5" id="KW-0175">Coiled coil</keyword>
<keyword evidence="4" id="KW-1133">Transmembrane helix</keyword>
<evidence type="ECO:0000256" key="8">
    <source>
        <dbReference type="SAM" id="MobiDB-lite"/>
    </source>
</evidence>
<comment type="subcellular location">
    <subcellularLocation>
        <location evidence="2">Membrane</location>
    </subcellularLocation>
    <subcellularLocation>
        <location evidence="1">Mitochondrion</location>
    </subcellularLocation>
</comment>
<dbReference type="PANTHER" id="PTHR14360:SF12">
    <property type="entry name" value="MOZ PROTEIN REPRESENTS A CHROMATIN-ASSOCIATED ACETYLTRANSFERASE"/>
    <property type="match status" value="1"/>
</dbReference>
<dbReference type="Proteomes" id="UP000078561">
    <property type="component" value="Unassembled WGS sequence"/>
</dbReference>
<feature type="compositionally biased region" description="Low complexity" evidence="8">
    <location>
        <begin position="63"/>
        <end position="75"/>
    </location>
</feature>
<dbReference type="STRING" id="4829.A0A168NMW8"/>
<evidence type="ECO:0000256" key="5">
    <source>
        <dbReference type="ARBA" id="ARBA00023054"/>
    </source>
</evidence>
<proteinExistence type="predicted"/>
<name>A0A168NMW8_ABSGL</name>
<sequence>MLSRLRPSPRLVLKAPKVSSSSHCRLFGDQSQPFPSPYPHRPALKNTDTSSSADHDEMKGSDSDSNSNNTTTDNDGLLRDHPGALLNKHKHSGLLHQLKSSTPTFYRRHHFDTHKLVQSLGQQGFSMPQAEVIMKGIKFKLRESTVLLGNELVLRSDLENESYLFKAELSELRTEIQIMRRNDTQMLQTDAALVTREVETLAQRLREDVTTMKNDVTLDLNNRKNETQEEQKAIDMKIQEINNKFTVQMGEVKTELESVRWETIWKGMAGVVAVGVSFASLGYLFTRFADRQAEAVLVEKFKRKKLFKEEARQSGVADMEVIY</sequence>
<feature type="compositionally biased region" description="Polar residues" evidence="8">
    <location>
        <begin position="18"/>
        <end position="33"/>
    </location>
</feature>
<feature type="compositionally biased region" description="Low complexity" evidence="8">
    <location>
        <begin position="1"/>
        <end position="11"/>
    </location>
</feature>
<evidence type="ECO:0000313" key="9">
    <source>
        <dbReference type="EMBL" id="SAM00858.1"/>
    </source>
</evidence>
<keyword evidence="10" id="KW-1185">Reference proteome</keyword>
<dbReference type="FunCoup" id="A0A168NMW8">
    <property type="interactions" value="267"/>
</dbReference>
<accession>A0A168NMW8</accession>
<evidence type="ECO:0000313" key="10">
    <source>
        <dbReference type="Proteomes" id="UP000078561"/>
    </source>
</evidence>
<evidence type="ECO:0000256" key="7">
    <source>
        <dbReference type="ARBA" id="ARBA00023136"/>
    </source>
</evidence>
<keyword evidence="7" id="KW-0472">Membrane</keyword>